<gene>
    <name evidence="2" type="ORF">MELA_01135</name>
</gene>
<proteinExistence type="predicted"/>
<evidence type="ECO:0000313" key="2">
    <source>
        <dbReference type="EMBL" id="VUZ84761.1"/>
    </source>
</evidence>
<protein>
    <recommendedName>
        <fullName evidence="1">DUF5615 domain-containing protein</fullName>
    </recommendedName>
</protein>
<dbReference type="EMBL" id="CABIKM010000017">
    <property type="protein sequence ID" value="VUZ84761.1"/>
    <property type="molecule type" value="Genomic_DNA"/>
</dbReference>
<dbReference type="Pfam" id="PF18480">
    <property type="entry name" value="DUF5615"/>
    <property type="match status" value="1"/>
</dbReference>
<reference evidence="2 3" key="1">
    <citation type="submission" date="2019-07" db="EMBL/GenBank/DDBJ databases">
        <authorList>
            <person name="Cremers G."/>
        </authorList>
    </citation>
    <scope>NUCLEOTIDE SEQUENCE [LARGE SCALE GENOMIC DNA]</scope>
</reference>
<evidence type="ECO:0000259" key="1">
    <source>
        <dbReference type="Pfam" id="PF18480"/>
    </source>
</evidence>
<accession>A0A564ZHF4</accession>
<dbReference type="InterPro" id="IPR041049">
    <property type="entry name" value="DUF5615"/>
</dbReference>
<feature type="domain" description="DUF5615" evidence="1">
    <location>
        <begin position="5"/>
        <end position="62"/>
    </location>
</feature>
<keyword evidence="3" id="KW-1185">Reference proteome</keyword>
<sequence length="118" mass="12895">MTAVRLLFDEDADHRILRGLRRVAPRVDACSVSDIGLAGRPDREILAWAATEGRLLVTRDVHTMTAEHAAFIQDGYSSAGVVFILHDVPIGRAIADLILICEASTAAEWGNRTDFLPL</sequence>
<dbReference type="Proteomes" id="UP000334340">
    <property type="component" value="Unassembled WGS sequence"/>
</dbReference>
<evidence type="ECO:0000313" key="3">
    <source>
        <dbReference type="Proteomes" id="UP000334340"/>
    </source>
</evidence>
<name>A0A564ZHF4_9BACT</name>
<dbReference type="AlphaFoldDB" id="A0A564ZHF4"/>
<organism evidence="2 3">
    <name type="scientific">Candidatus Methylomirabilis lanthanidiphila</name>
    <dbReference type="NCBI Taxonomy" id="2211376"/>
    <lineage>
        <taxon>Bacteria</taxon>
        <taxon>Candidatus Methylomirabilota</taxon>
        <taxon>Candidatus Methylomirabilia</taxon>
        <taxon>Candidatus Methylomirabilales</taxon>
        <taxon>Candidatus Methylomirabilaceae</taxon>
        <taxon>Candidatus Methylomirabilis</taxon>
    </lineage>
</organism>